<protein>
    <recommendedName>
        <fullName evidence="1">Putative restriction endonuclease domain-containing protein</fullName>
    </recommendedName>
</protein>
<dbReference type="InterPro" id="IPR008538">
    <property type="entry name" value="Uma2"/>
</dbReference>
<dbReference type="PANTHER" id="PTHR35400:SF3">
    <property type="entry name" value="SLL1072 PROTEIN"/>
    <property type="match status" value="1"/>
</dbReference>
<proteinExistence type="predicted"/>
<reference evidence="2" key="1">
    <citation type="submission" date="2020-02" db="EMBL/GenBank/DDBJ databases">
        <authorList>
            <person name="Meier V. D."/>
        </authorList>
    </citation>
    <scope>NUCLEOTIDE SEQUENCE</scope>
    <source>
        <strain evidence="2">AVDCRST_MAG91</strain>
    </source>
</reference>
<dbReference type="AlphaFoldDB" id="A0A6J4U369"/>
<name>A0A6J4U369_9SPHN</name>
<accession>A0A6J4U369</accession>
<gene>
    <name evidence="2" type="ORF">AVDCRST_MAG91-3517</name>
</gene>
<dbReference type="SUPFAM" id="SSF52980">
    <property type="entry name" value="Restriction endonuclease-like"/>
    <property type="match status" value="1"/>
</dbReference>
<dbReference type="InterPro" id="IPR011335">
    <property type="entry name" value="Restrct_endonuc-II-like"/>
</dbReference>
<organism evidence="2">
    <name type="scientific">uncultured Sphingomonadaceae bacterium</name>
    <dbReference type="NCBI Taxonomy" id="169976"/>
    <lineage>
        <taxon>Bacteria</taxon>
        <taxon>Pseudomonadati</taxon>
        <taxon>Pseudomonadota</taxon>
        <taxon>Alphaproteobacteria</taxon>
        <taxon>Sphingomonadales</taxon>
        <taxon>Sphingomonadaceae</taxon>
        <taxon>environmental samples</taxon>
    </lineage>
</organism>
<dbReference type="Pfam" id="PF05685">
    <property type="entry name" value="Uma2"/>
    <property type="match status" value="1"/>
</dbReference>
<dbReference type="Gene3D" id="3.90.1570.10">
    <property type="entry name" value="tt1808, chain A"/>
    <property type="match status" value="1"/>
</dbReference>
<dbReference type="InterPro" id="IPR012296">
    <property type="entry name" value="Nuclease_put_TT1808"/>
</dbReference>
<evidence type="ECO:0000259" key="1">
    <source>
        <dbReference type="Pfam" id="PF05685"/>
    </source>
</evidence>
<sequence>MNAPQLLDAPRAVKLSIDGYHLLDRAGALEAYPRTELVDGVILAMSPQYRPHDYVKAELAYRLRVALEAMESPYYVLTETSVAIPPSSEPRPDVLLTDEPRGEGAVPVASVPLVIEIAVNSLAFDRGAKAAVYAAASIPEYWVVDVGRRVLHLMWAPGSDDYAKEREVALGERIGSVAVTGLGVETEGLA</sequence>
<dbReference type="EMBL" id="CADCVX010000608">
    <property type="protein sequence ID" value="CAA9537477.1"/>
    <property type="molecule type" value="Genomic_DNA"/>
</dbReference>
<dbReference type="CDD" id="cd06260">
    <property type="entry name" value="DUF820-like"/>
    <property type="match status" value="1"/>
</dbReference>
<feature type="domain" description="Putative restriction endonuclease" evidence="1">
    <location>
        <begin position="30"/>
        <end position="174"/>
    </location>
</feature>
<dbReference type="PANTHER" id="PTHR35400">
    <property type="entry name" value="SLR1083 PROTEIN"/>
    <property type="match status" value="1"/>
</dbReference>
<evidence type="ECO:0000313" key="2">
    <source>
        <dbReference type="EMBL" id="CAA9537477.1"/>
    </source>
</evidence>